<dbReference type="AlphaFoldDB" id="A0A1S3P9X2"/>
<reference evidence="4" key="1">
    <citation type="submission" date="2025-08" db="UniProtKB">
        <authorList>
            <consortium name="RefSeq"/>
        </authorList>
    </citation>
    <scope>IDENTIFICATION</scope>
</reference>
<keyword evidence="1" id="KW-0012">Acyltransferase</keyword>
<protein>
    <submittedName>
        <fullName evidence="4">Carnitine O-palmitoyltransferase 2, mitochondrial</fullName>
    </submittedName>
</protein>
<dbReference type="Pfam" id="PF00755">
    <property type="entry name" value="Carn_acyltransf"/>
    <property type="match status" value="1"/>
</dbReference>
<dbReference type="GO" id="GO:0006635">
    <property type="term" value="P:fatty acid beta-oxidation"/>
    <property type="evidence" value="ECO:0007669"/>
    <property type="project" value="TreeGrafter"/>
</dbReference>
<evidence type="ECO:0000256" key="1">
    <source>
        <dbReference type="ARBA" id="ARBA00023315"/>
    </source>
</evidence>
<keyword evidence="3" id="KW-1185">Reference proteome</keyword>
<dbReference type="KEGG" id="sasa:106584058"/>
<accession>A0A1S3P9X2</accession>
<sequence length="95" mass="10716">MESTLFCLCLDDESMKDHIHVSHNMLHGDGTNRCYDKSFSIIMTKSGIAAINFERSWGDGVAVPRFQNEVFKDSSENSLLLLFLKESLSAKEKSI</sequence>
<dbReference type="RefSeq" id="XP_014024354.1">
    <property type="nucleotide sequence ID" value="XM_014168879.2"/>
</dbReference>
<proteinExistence type="predicted"/>
<dbReference type="InterPro" id="IPR039551">
    <property type="entry name" value="Cho/carn_acyl_trans"/>
</dbReference>
<dbReference type="GeneID" id="106584058"/>
<dbReference type="InterPro" id="IPR042231">
    <property type="entry name" value="Cho/carn_acyl_trans_2"/>
</dbReference>
<dbReference type="PANTHER" id="PTHR22589:SF16">
    <property type="entry name" value="CARNITINE O-PALMITOYLTRANSFERASE 2, MITOCHONDRIAL"/>
    <property type="match status" value="1"/>
</dbReference>
<evidence type="ECO:0000259" key="2">
    <source>
        <dbReference type="Pfam" id="PF00755"/>
    </source>
</evidence>
<dbReference type="SUPFAM" id="SSF52777">
    <property type="entry name" value="CoA-dependent acyltransferases"/>
    <property type="match status" value="1"/>
</dbReference>
<dbReference type="GO" id="GO:0004095">
    <property type="term" value="F:carnitine O-palmitoyltransferase activity"/>
    <property type="evidence" value="ECO:0007669"/>
    <property type="project" value="TreeGrafter"/>
</dbReference>
<dbReference type="InterPro" id="IPR000542">
    <property type="entry name" value="Carn_acyl_trans"/>
</dbReference>
<name>A0A1S3P9X2_SALSA</name>
<dbReference type="Gene3D" id="3.30.559.70">
    <property type="entry name" value="Choline/Carnitine o-acyltransferase, domain 2"/>
    <property type="match status" value="1"/>
</dbReference>
<dbReference type="Proteomes" id="UP001652741">
    <property type="component" value="Chromosome ssa23"/>
</dbReference>
<organism evidence="3 4">
    <name type="scientific">Salmo salar</name>
    <name type="common">Atlantic salmon</name>
    <dbReference type="NCBI Taxonomy" id="8030"/>
    <lineage>
        <taxon>Eukaryota</taxon>
        <taxon>Metazoa</taxon>
        <taxon>Chordata</taxon>
        <taxon>Craniata</taxon>
        <taxon>Vertebrata</taxon>
        <taxon>Euteleostomi</taxon>
        <taxon>Actinopterygii</taxon>
        <taxon>Neopterygii</taxon>
        <taxon>Teleostei</taxon>
        <taxon>Protacanthopterygii</taxon>
        <taxon>Salmoniformes</taxon>
        <taxon>Salmonidae</taxon>
        <taxon>Salmoninae</taxon>
        <taxon>Salmo</taxon>
    </lineage>
</organism>
<feature type="domain" description="Choline/carnitine acyltransferase" evidence="2">
    <location>
        <begin position="2"/>
        <end position="78"/>
    </location>
</feature>
<keyword evidence="1" id="KW-0808">Transferase</keyword>
<evidence type="ECO:0000313" key="3">
    <source>
        <dbReference type="Proteomes" id="UP001652741"/>
    </source>
</evidence>
<gene>
    <name evidence="4" type="primary">LOC106584058</name>
</gene>
<evidence type="ECO:0000313" key="4">
    <source>
        <dbReference type="RefSeq" id="XP_014024354.1"/>
    </source>
</evidence>
<dbReference type="PANTHER" id="PTHR22589">
    <property type="entry name" value="CARNITINE O-ACYLTRANSFERASE"/>
    <property type="match status" value="1"/>
</dbReference>
<dbReference type="GO" id="GO:0005739">
    <property type="term" value="C:mitochondrion"/>
    <property type="evidence" value="ECO:0007669"/>
    <property type="project" value="TreeGrafter"/>
</dbReference>